<protein>
    <submittedName>
        <fullName evidence="1">Uncharacterized protein</fullName>
    </submittedName>
</protein>
<comment type="caution">
    <text evidence="1">The sequence shown here is derived from an EMBL/GenBank/DDBJ whole genome shotgun (WGS) entry which is preliminary data.</text>
</comment>
<organism evidence="1">
    <name type="scientific">bioreactor metagenome</name>
    <dbReference type="NCBI Taxonomy" id="1076179"/>
    <lineage>
        <taxon>unclassified sequences</taxon>
        <taxon>metagenomes</taxon>
        <taxon>ecological metagenomes</taxon>
    </lineage>
</organism>
<gene>
    <name evidence="1" type="ORF">SDC9_38211</name>
</gene>
<reference evidence="1" key="1">
    <citation type="submission" date="2019-08" db="EMBL/GenBank/DDBJ databases">
        <authorList>
            <person name="Kucharzyk K."/>
            <person name="Murdoch R.W."/>
            <person name="Higgins S."/>
            <person name="Loffler F."/>
        </authorList>
    </citation>
    <scope>NUCLEOTIDE SEQUENCE</scope>
</reference>
<dbReference type="AlphaFoldDB" id="A0A644VL25"/>
<name>A0A644VL25_9ZZZZ</name>
<proteinExistence type="predicted"/>
<evidence type="ECO:0000313" key="1">
    <source>
        <dbReference type="EMBL" id="MPL92114.1"/>
    </source>
</evidence>
<dbReference type="EMBL" id="VSSQ01000348">
    <property type="protein sequence ID" value="MPL92114.1"/>
    <property type="molecule type" value="Genomic_DNA"/>
</dbReference>
<sequence length="359" mass="38068">MHHPAIDRHRHAIERDRAAAQRDVEVAGRVAVAAGLGVRAGGEQEIALVTAAVHAERRLAVVKAERGPAGPMLEPPADMGHVIGVGIAEGLHEAADVFRGHAALDPRHDALLDGEHGAVGGIALERQQDVARVDHDLALGRALVGPARDHAARPMVPAAGLVGQAELFQHRILAEAAAEIGAGLRGHGHLARLAHEDAGALDLGLRLGRRDHPQHGLGRLDGEQHPGAGLQDLFLLGREQHLHRVDHQIGGLQRGERRGVEGEGGLADIARLVARQRLFAVDRRQVDHRQHAAEQADGDARAIHYLHVAVVRGQDCHLFPGLQLALFQHVLPGNDEIGVADHGVLLSVSGGRRGGGNRG</sequence>
<accession>A0A644VL25</accession>